<evidence type="ECO:0000313" key="7">
    <source>
        <dbReference type="EMBL" id="OGI89682.1"/>
    </source>
</evidence>
<sequence>MKKIIILNKKEGETPLEALEDFRRKNKKYKNVKMTYAGRLDPMASGLLLILAGKEVKQKERYLKLSKEYEFEILFGFSTDTHDILGKVYHSNILTNVGMNLSKKKLVKLIRSNLKNFQGEFTQDYPMYSSKTVKGKPLFQYARTGKGVDIPSRKIYVKSLTFVKIKKITPKNLLRNIEKRIKKIKGDFRQEEILKIWKKKLNKKTIPLFTANFKIKCGGGTYVRGIAHSLGKKIGVPALAFSIKRIKVGIYTKEG</sequence>
<dbReference type="GO" id="GO:1990481">
    <property type="term" value="P:mRNA pseudouridine synthesis"/>
    <property type="evidence" value="ECO:0007669"/>
    <property type="project" value="TreeGrafter"/>
</dbReference>
<dbReference type="Proteomes" id="UP000176814">
    <property type="component" value="Unassembled WGS sequence"/>
</dbReference>
<keyword evidence="4" id="KW-0819">tRNA processing</keyword>
<dbReference type="GO" id="GO:0003723">
    <property type="term" value="F:RNA binding"/>
    <property type="evidence" value="ECO:0007669"/>
    <property type="project" value="InterPro"/>
</dbReference>
<dbReference type="Pfam" id="PF01509">
    <property type="entry name" value="TruB_N"/>
    <property type="match status" value="1"/>
</dbReference>
<dbReference type="EC" id="5.4.99.25" evidence="3"/>
<evidence type="ECO:0000256" key="1">
    <source>
        <dbReference type="ARBA" id="ARBA00000385"/>
    </source>
</evidence>
<keyword evidence="5" id="KW-0413">Isomerase</keyword>
<gene>
    <name evidence="7" type="ORF">A2911_02675</name>
</gene>
<feature type="domain" description="Pseudouridine synthase II N-terminal" evidence="6">
    <location>
        <begin position="27"/>
        <end position="167"/>
    </location>
</feature>
<dbReference type="GO" id="GO:0160148">
    <property type="term" value="F:tRNA pseudouridine(55) synthase activity"/>
    <property type="evidence" value="ECO:0007669"/>
    <property type="project" value="UniProtKB-EC"/>
</dbReference>
<evidence type="ECO:0000256" key="4">
    <source>
        <dbReference type="ARBA" id="ARBA00022694"/>
    </source>
</evidence>
<dbReference type="SUPFAM" id="SSF55120">
    <property type="entry name" value="Pseudouridine synthase"/>
    <property type="match status" value="1"/>
</dbReference>
<name>A0A1F6X6C0_9BACT</name>
<evidence type="ECO:0000259" key="6">
    <source>
        <dbReference type="Pfam" id="PF01509"/>
    </source>
</evidence>
<dbReference type="PANTHER" id="PTHR13767">
    <property type="entry name" value="TRNA-PSEUDOURIDINE SYNTHASE"/>
    <property type="match status" value="1"/>
</dbReference>
<dbReference type="PANTHER" id="PTHR13767:SF2">
    <property type="entry name" value="PSEUDOURIDYLATE SYNTHASE TRUB1"/>
    <property type="match status" value="1"/>
</dbReference>
<reference evidence="7 8" key="1">
    <citation type="journal article" date="2016" name="Nat. Commun.">
        <title>Thousands of microbial genomes shed light on interconnected biogeochemical processes in an aquifer system.</title>
        <authorList>
            <person name="Anantharaman K."/>
            <person name="Brown C.T."/>
            <person name="Hug L.A."/>
            <person name="Sharon I."/>
            <person name="Castelle C.J."/>
            <person name="Probst A.J."/>
            <person name="Thomas B.C."/>
            <person name="Singh A."/>
            <person name="Wilkins M.J."/>
            <person name="Karaoz U."/>
            <person name="Brodie E.L."/>
            <person name="Williams K.H."/>
            <person name="Hubbard S.S."/>
            <person name="Banfield J.F."/>
        </authorList>
    </citation>
    <scope>NUCLEOTIDE SEQUENCE [LARGE SCALE GENOMIC DNA]</scope>
</reference>
<evidence type="ECO:0000256" key="2">
    <source>
        <dbReference type="ARBA" id="ARBA00005642"/>
    </source>
</evidence>
<evidence type="ECO:0000256" key="5">
    <source>
        <dbReference type="ARBA" id="ARBA00023235"/>
    </source>
</evidence>
<evidence type="ECO:0000313" key="8">
    <source>
        <dbReference type="Proteomes" id="UP000176814"/>
    </source>
</evidence>
<proteinExistence type="inferred from homology"/>
<evidence type="ECO:0000256" key="3">
    <source>
        <dbReference type="ARBA" id="ARBA00012787"/>
    </source>
</evidence>
<dbReference type="Gene3D" id="3.30.2350.10">
    <property type="entry name" value="Pseudouridine synthase"/>
    <property type="match status" value="1"/>
</dbReference>
<comment type="catalytic activity">
    <reaction evidence="1">
        <text>uridine(55) in tRNA = pseudouridine(55) in tRNA</text>
        <dbReference type="Rhea" id="RHEA:42532"/>
        <dbReference type="Rhea" id="RHEA-COMP:10101"/>
        <dbReference type="Rhea" id="RHEA-COMP:10102"/>
        <dbReference type="ChEBI" id="CHEBI:65314"/>
        <dbReference type="ChEBI" id="CHEBI:65315"/>
        <dbReference type="EC" id="5.4.99.25"/>
    </reaction>
</comment>
<comment type="similarity">
    <text evidence="2">Belongs to the pseudouridine synthase TruB family. Type 1 subfamily.</text>
</comment>
<organism evidence="7 8">
    <name type="scientific">Candidatus Nomurabacteria bacterium RIFCSPLOWO2_01_FULL_40_15</name>
    <dbReference type="NCBI Taxonomy" id="1801772"/>
    <lineage>
        <taxon>Bacteria</taxon>
        <taxon>Candidatus Nomuraibacteriota</taxon>
    </lineage>
</organism>
<protein>
    <recommendedName>
        <fullName evidence="3">tRNA pseudouridine(55) synthase</fullName>
        <ecNumber evidence="3">5.4.99.25</ecNumber>
    </recommendedName>
</protein>
<comment type="caution">
    <text evidence="7">The sequence shown here is derived from an EMBL/GenBank/DDBJ whole genome shotgun (WGS) entry which is preliminary data.</text>
</comment>
<accession>A0A1F6X6C0</accession>
<dbReference type="InterPro" id="IPR020103">
    <property type="entry name" value="PsdUridine_synth_cat_dom_sf"/>
</dbReference>
<dbReference type="GO" id="GO:0006400">
    <property type="term" value="P:tRNA modification"/>
    <property type="evidence" value="ECO:0007669"/>
    <property type="project" value="TreeGrafter"/>
</dbReference>
<dbReference type="AlphaFoldDB" id="A0A1F6X6C0"/>
<dbReference type="InterPro" id="IPR002501">
    <property type="entry name" value="PsdUridine_synth_N"/>
</dbReference>
<dbReference type="InterPro" id="IPR014780">
    <property type="entry name" value="tRNA_psdUridine_synth_TruB"/>
</dbReference>
<dbReference type="EMBL" id="MFUW01000027">
    <property type="protein sequence ID" value="OGI89682.1"/>
    <property type="molecule type" value="Genomic_DNA"/>
</dbReference>